<accession>A0A6C0EGC5</accession>
<keyword evidence="1" id="KW-0812">Transmembrane</keyword>
<keyword evidence="1" id="KW-0472">Membrane</keyword>
<dbReference type="AlphaFoldDB" id="A0A6C0EGC5"/>
<feature type="transmembrane region" description="Helical" evidence="1">
    <location>
        <begin position="123"/>
        <end position="141"/>
    </location>
</feature>
<proteinExistence type="predicted"/>
<evidence type="ECO:0008006" key="3">
    <source>
        <dbReference type="Google" id="ProtNLM"/>
    </source>
</evidence>
<evidence type="ECO:0000256" key="1">
    <source>
        <dbReference type="SAM" id="Phobius"/>
    </source>
</evidence>
<protein>
    <recommendedName>
        <fullName evidence="3">SMODS and SLOG-associating 2TM effector domain-containing protein</fullName>
    </recommendedName>
</protein>
<keyword evidence="1" id="KW-1133">Transmembrane helix</keyword>
<evidence type="ECO:0000313" key="2">
    <source>
        <dbReference type="EMBL" id="QHT28236.1"/>
    </source>
</evidence>
<organism evidence="2">
    <name type="scientific">viral metagenome</name>
    <dbReference type="NCBI Taxonomy" id="1070528"/>
    <lineage>
        <taxon>unclassified sequences</taxon>
        <taxon>metagenomes</taxon>
        <taxon>organismal metagenomes</taxon>
    </lineage>
</organism>
<sequence>MYMASNDISNNENNEIIGTNNINDNIPEPIQIQLVNNEQQTENQNPEYEKHNQFIIFKHEYQSMEHYNTEILDECVRNKRLLDLNYDTLFMWISYFQTSIIFFSTLSGFIQATKVVFTISDEIAFVISIVISTYTSLLLSISKYYKLDEQKEKIHNLREQYSLLQNNIKYRIDVLEQWRYHDLWLHQDPIKRFDEWCDSKKKMEKDFLQIVKTKQDLFTQFEIIMDTKQRNKYVIVNKERMYKNNVNLLSWIKKEKELESNEPNYNDLAKEYV</sequence>
<name>A0A6C0EGC5_9ZZZZ</name>
<feature type="transmembrane region" description="Helical" evidence="1">
    <location>
        <begin position="89"/>
        <end position="111"/>
    </location>
</feature>
<dbReference type="EMBL" id="MN738853">
    <property type="protein sequence ID" value="QHT28236.1"/>
    <property type="molecule type" value="Genomic_DNA"/>
</dbReference>
<reference evidence="2" key="1">
    <citation type="journal article" date="2020" name="Nature">
        <title>Giant virus diversity and host interactions through global metagenomics.</title>
        <authorList>
            <person name="Schulz F."/>
            <person name="Roux S."/>
            <person name="Paez-Espino D."/>
            <person name="Jungbluth S."/>
            <person name="Walsh D.A."/>
            <person name="Denef V.J."/>
            <person name="McMahon K.D."/>
            <person name="Konstantinidis K.T."/>
            <person name="Eloe-Fadrosh E.A."/>
            <person name="Kyrpides N.C."/>
            <person name="Woyke T."/>
        </authorList>
    </citation>
    <scope>NUCLEOTIDE SEQUENCE</scope>
    <source>
        <strain evidence="2">GVMAG-M-3300001348-25</strain>
    </source>
</reference>